<dbReference type="AlphaFoldDB" id="G5AJF2"/>
<accession>G5AJF2</accession>
<dbReference type="Proteomes" id="UP000002640">
    <property type="component" value="Unassembled WGS sequence"/>
</dbReference>
<reference evidence="1 2" key="1">
    <citation type="journal article" date="2006" name="Science">
        <title>Phytophthora genome sequences uncover evolutionary origins and mechanisms of pathogenesis.</title>
        <authorList>
            <person name="Tyler B.M."/>
            <person name="Tripathy S."/>
            <person name="Zhang X."/>
            <person name="Dehal P."/>
            <person name="Jiang R.H."/>
            <person name="Aerts A."/>
            <person name="Arredondo F.D."/>
            <person name="Baxter L."/>
            <person name="Bensasson D."/>
            <person name="Beynon J.L."/>
            <person name="Chapman J."/>
            <person name="Damasceno C.M."/>
            <person name="Dorrance A.E."/>
            <person name="Dou D."/>
            <person name="Dickerman A.W."/>
            <person name="Dubchak I.L."/>
            <person name="Garbelotto M."/>
            <person name="Gijzen M."/>
            <person name="Gordon S.G."/>
            <person name="Govers F."/>
            <person name="Grunwald N.J."/>
            <person name="Huang W."/>
            <person name="Ivors K.L."/>
            <person name="Jones R.W."/>
            <person name="Kamoun S."/>
            <person name="Krampis K."/>
            <person name="Lamour K.H."/>
            <person name="Lee M.K."/>
            <person name="McDonald W.H."/>
            <person name="Medina M."/>
            <person name="Meijer H.J."/>
            <person name="Nordberg E.K."/>
            <person name="Maclean D.J."/>
            <person name="Ospina-Giraldo M.D."/>
            <person name="Morris P.F."/>
            <person name="Phuntumart V."/>
            <person name="Putnam N.H."/>
            <person name="Rash S."/>
            <person name="Rose J.K."/>
            <person name="Sakihama Y."/>
            <person name="Salamov A.A."/>
            <person name="Savidor A."/>
            <person name="Scheuring C.F."/>
            <person name="Smith B.M."/>
            <person name="Sobral B.W."/>
            <person name="Terry A."/>
            <person name="Torto-Alalibo T.A."/>
            <person name="Win J."/>
            <person name="Xu Z."/>
            <person name="Zhang H."/>
            <person name="Grigoriev I.V."/>
            <person name="Rokhsar D.S."/>
            <person name="Boore J.L."/>
        </authorList>
    </citation>
    <scope>NUCLEOTIDE SEQUENCE [LARGE SCALE GENOMIC DNA]</scope>
    <source>
        <strain evidence="1 2">P6497</strain>
    </source>
</reference>
<dbReference type="SMR" id="G5AJF2"/>
<evidence type="ECO:0000313" key="1">
    <source>
        <dbReference type="EMBL" id="EGZ04347.1"/>
    </source>
</evidence>
<gene>
    <name evidence="1" type="ORF">PHYSODRAFT_343355</name>
</gene>
<evidence type="ECO:0000313" key="2">
    <source>
        <dbReference type="Proteomes" id="UP000002640"/>
    </source>
</evidence>
<sequence length="265" mass="29990">MMESLLTLKHPLNELLRRIRGKVCGYTDFTIRPSDSLAKEISEEAWTAVGALYKFPRPIKEATDMLSASTYPVFGILLYTYCLIQFHATETIANEQDEQTLKFAEAVKAKMDEYTVKVNTREARIALALAPRAKRHLHLLVDDVAQVKDEVEDEFNKNYREAFLAQQQSASGDRQLEISIREMQREDSSFAKELDRWLAADEGMSEMRERCSPLHSSKVFNTGNDGRIGPNQAAMAHTSWISCTASSIPAENVIDVMLLIMQAPR</sequence>
<keyword evidence="2" id="KW-1185">Reference proteome</keyword>
<name>G5AJF2_PHYSP</name>
<dbReference type="RefSeq" id="XP_009540203.1">
    <property type="nucleotide sequence ID" value="XM_009541908.1"/>
</dbReference>
<dbReference type="InterPro" id="IPR012337">
    <property type="entry name" value="RNaseH-like_sf"/>
</dbReference>
<dbReference type="GeneID" id="20648525"/>
<dbReference type="EMBL" id="JH159207">
    <property type="protein sequence ID" value="EGZ04347.1"/>
    <property type="molecule type" value="Genomic_DNA"/>
</dbReference>
<dbReference type="InParanoid" id="G5AJF2"/>
<organism evidence="1 2">
    <name type="scientific">Phytophthora sojae (strain P6497)</name>
    <name type="common">Soybean stem and root rot agent</name>
    <name type="synonym">Phytophthora megasperma f. sp. glycines</name>
    <dbReference type="NCBI Taxonomy" id="1094619"/>
    <lineage>
        <taxon>Eukaryota</taxon>
        <taxon>Sar</taxon>
        <taxon>Stramenopiles</taxon>
        <taxon>Oomycota</taxon>
        <taxon>Peronosporomycetes</taxon>
        <taxon>Peronosporales</taxon>
        <taxon>Peronosporaceae</taxon>
        <taxon>Phytophthora</taxon>
    </lineage>
</organism>
<protein>
    <submittedName>
        <fullName evidence="1">Uncharacterized protein</fullName>
    </submittedName>
</protein>
<dbReference type="KEGG" id="psoj:PHYSODRAFT_343355"/>
<proteinExistence type="predicted"/>
<dbReference type="SUPFAM" id="SSF53098">
    <property type="entry name" value="Ribonuclease H-like"/>
    <property type="match status" value="1"/>
</dbReference>